<gene>
    <name evidence="6" type="primary">argH</name>
    <name evidence="10" type="ORF">AT302_20890</name>
</gene>
<evidence type="ECO:0000313" key="11">
    <source>
        <dbReference type="Proteomes" id="UP000060277"/>
    </source>
</evidence>
<dbReference type="SUPFAM" id="SSF48557">
    <property type="entry name" value="L-aspartase-like"/>
    <property type="match status" value="1"/>
</dbReference>
<comment type="pathway">
    <text evidence="2 6">Amino-acid biosynthesis; L-arginine biosynthesis; L-arginine from L-ornithine and carbamoyl phosphate: step 3/3.</text>
</comment>
<dbReference type="InterPro" id="IPR008948">
    <property type="entry name" value="L-Aspartase-like"/>
</dbReference>
<dbReference type="InterPro" id="IPR024083">
    <property type="entry name" value="Fumarase/histidase_N"/>
</dbReference>
<dbReference type="Gene3D" id="1.10.40.30">
    <property type="entry name" value="Fumarase/aspartase (C-terminal domain)"/>
    <property type="match status" value="1"/>
</dbReference>
<accession>A0ABN4JLI3</accession>
<dbReference type="RefSeq" id="WP_058378780.1">
    <property type="nucleotide sequence ID" value="NZ_CP013480.3"/>
</dbReference>
<name>A0ABN4JLI3_9BURK</name>
<evidence type="ECO:0000256" key="6">
    <source>
        <dbReference type="HAMAP-Rule" id="MF_00006"/>
    </source>
</evidence>
<organism evidence="10 11">
    <name type="scientific">Pandoraea norimbergensis</name>
    <dbReference type="NCBI Taxonomy" id="93219"/>
    <lineage>
        <taxon>Bacteria</taxon>
        <taxon>Pseudomonadati</taxon>
        <taxon>Pseudomonadota</taxon>
        <taxon>Betaproteobacteria</taxon>
        <taxon>Burkholderiales</taxon>
        <taxon>Burkholderiaceae</taxon>
        <taxon>Pandoraea</taxon>
    </lineage>
</organism>
<evidence type="ECO:0000259" key="8">
    <source>
        <dbReference type="Pfam" id="PF00206"/>
    </source>
</evidence>
<dbReference type="NCBIfam" id="TIGR00838">
    <property type="entry name" value="argH"/>
    <property type="match status" value="1"/>
</dbReference>
<comment type="similarity">
    <text evidence="6">Belongs to the lyase 1 family. Argininosuccinate lyase subfamily.</text>
</comment>
<dbReference type="PANTHER" id="PTHR43814">
    <property type="entry name" value="ARGININOSUCCINATE LYASE"/>
    <property type="match status" value="1"/>
</dbReference>
<comment type="catalytic activity">
    <reaction evidence="1 6">
        <text>2-(N(omega)-L-arginino)succinate = fumarate + L-arginine</text>
        <dbReference type="Rhea" id="RHEA:24020"/>
        <dbReference type="ChEBI" id="CHEBI:29806"/>
        <dbReference type="ChEBI" id="CHEBI:32682"/>
        <dbReference type="ChEBI" id="CHEBI:57472"/>
        <dbReference type="EC" id="4.3.2.1"/>
    </reaction>
</comment>
<dbReference type="EC" id="4.3.2.1" evidence="3 6"/>
<evidence type="ECO:0000256" key="5">
    <source>
        <dbReference type="ARBA" id="ARBA00023239"/>
    </source>
</evidence>
<evidence type="ECO:0000256" key="2">
    <source>
        <dbReference type="ARBA" id="ARBA00004941"/>
    </source>
</evidence>
<reference evidence="11" key="1">
    <citation type="submission" date="2015-12" db="EMBL/GenBank/DDBJ databases">
        <title>Complete genome sequence of Pandoraea norimbergensis DSM 11628.</title>
        <authorList>
            <person name="Ee R."/>
            <person name="Lim Y.-L."/>
            <person name="Yong D."/>
            <person name="Yin W.-F."/>
            <person name="Chan K.-G."/>
        </authorList>
    </citation>
    <scope>NUCLEOTIDE SEQUENCE [LARGE SCALE GENOMIC DNA]</scope>
    <source>
        <strain evidence="11">DSM 11628</strain>
    </source>
</reference>
<dbReference type="Gene3D" id="1.10.275.10">
    <property type="entry name" value="Fumarase/aspartase (N-terminal domain)"/>
    <property type="match status" value="1"/>
</dbReference>
<dbReference type="PRINTS" id="PR00145">
    <property type="entry name" value="ARGSUCLYASE"/>
</dbReference>
<protein>
    <recommendedName>
        <fullName evidence="3 6">Argininosuccinate lyase</fullName>
        <shortName evidence="6">ASAL</shortName>
        <ecNumber evidence="3 6">4.3.2.1</ecNumber>
    </recommendedName>
    <alternativeName>
        <fullName evidence="6">Arginosuccinase</fullName>
    </alternativeName>
</protein>
<keyword evidence="6" id="KW-0028">Amino-acid biosynthesis</keyword>
<sequence>MESLVSGLLHEPLSQEVQNAIFLPWIEGAFGPMLPHLRRINEAHVVMLADTGLLSADHAAALLDVVEALAKEGPDAFTLDSSLEDVYFNYEAQVIQRLGQDVGGRLHMARSRNDLQSTLDRMRARQSARDLMGGTLALRRALIERAKTYADCVMPGYTHMQHAQPITYGFYLLGIENGLQRDFTRGAQAYAHLNQCPLGAGAMAGTTFAIDRELTAALLGFSGPMPHALDAVASKDAILELLTAALFVSTTFGRMAQDFYTMSTFEFGTLTLPDSLAITSSIMPQKKNQAVLEFVKGRQAHLLGAMVTAFGAFRAAPYSHVLDANADSLHWVWQALDELNGLMPVVRQIVERAEPNVERMLALAGANFATATDLADHLVQSAGLSFKEAHHITGRVVRLALEAQVPIREIGPELVSRAALEASGRDLTLTGDEISDALDPRKAVARRCHGGGPSAHDMAELLLQSETRLAEDEAALKRLVEAQQSADRTLDDRVDKLRQRAGTSGTASR</sequence>
<evidence type="ECO:0000256" key="3">
    <source>
        <dbReference type="ARBA" id="ARBA00012338"/>
    </source>
</evidence>
<evidence type="ECO:0000256" key="1">
    <source>
        <dbReference type="ARBA" id="ARBA00000985"/>
    </source>
</evidence>
<dbReference type="HAMAP" id="MF_00006">
    <property type="entry name" value="Arg_succ_lyase"/>
    <property type="match status" value="1"/>
</dbReference>
<dbReference type="CDD" id="cd01359">
    <property type="entry name" value="Argininosuccinate_lyase"/>
    <property type="match status" value="1"/>
</dbReference>
<dbReference type="InterPro" id="IPR022761">
    <property type="entry name" value="Fumarate_lyase_N"/>
</dbReference>
<keyword evidence="6" id="KW-0963">Cytoplasm</keyword>
<dbReference type="Pfam" id="PF14698">
    <property type="entry name" value="ASL_C2"/>
    <property type="match status" value="1"/>
</dbReference>
<dbReference type="Proteomes" id="UP000060277">
    <property type="component" value="Chromosome"/>
</dbReference>
<feature type="region of interest" description="Disordered" evidence="7">
    <location>
        <begin position="484"/>
        <end position="509"/>
    </location>
</feature>
<keyword evidence="11" id="KW-1185">Reference proteome</keyword>
<feature type="compositionally biased region" description="Basic and acidic residues" evidence="7">
    <location>
        <begin position="488"/>
        <end position="498"/>
    </location>
</feature>
<feature type="domain" description="Fumarate lyase N-terminal" evidence="8">
    <location>
        <begin position="48"/>
        <end position="298"/>
    </location>
</feature>
<evidence type="ECO:0000256" key="7">
    <source>
        <dbReference type="SAM" id="MobiDB-lite"/>
    </source>
</evidence>
<dbReference type="InterPro" id="IPR000362">
    <property type="entry name" value="Fumarate_lyase_fam"/>
</dbReference>
<dbReference type="InterPro" id="IPR029419">
    <property type="entry name" value="Arg_succ_lyase_C"/>
</dbReference>
<evidence type="ECO:0000256" key="4">
    <source>
        <dbReference type="ARBA" id="ARBA00022571"/>
    </source>
</evidence>
<comment type="subcellular location">
    <subcellularLocation>
        <location evidence="6">Cytoplasm</location>
    </subcellularLocation>
</comment>
<evidence type="ECO:0000259" key="9">
    <source>
        <dbReference type="Pfam" id="PF14698"/>
    </source>
</evidence>
<proteinExistence type="inferred from homology"/>
<dbReference type="PANTHER" id="PTHR43814:SF1">
    <property type="entry name" value="ARGININOSUCCINATE LYASE"/>
    <property type="match status" value="1"/>
</dbReference>
<keyword evidence="4 6" id="KW-0055">Arginine biosynthesis</keyword>
<dbReference type="PRINTS" id="PR00149">
    <property type="entry name" value="FUMRATELYASE"/>
</dbReference>
<feature type="domain" description="Argininosuccinate lyase C-terminal" evidence="9">
    <location>
        <begin position="368"/>
        <end position="445"/>
    </location>
</feature>
<evidence type="ECO:0000313" key="10">
    <source>
        <dbReference type="EMBL" id="ALS61870.1"/>
    </source>
</evidence>
<dbReference type="EMBL" id="CP013480">
    <property type="protein sequence ID" value="ALS61870.1"/>
    <property type="molecule type" value="Genomic_DNA"/>
</dbReference>
<keyword evidence="5 6" id="KW-0456">Lyase</keyword>
<dbReference type="InterPro" id="IPR009049">
    <property type="entry name" value="Argininosuccinate_lyase"/>
</dbReference>
<dbReference type="Gene3D" id="1.20.200.10">
    <property type="entry name" value="Fumarase/aspartase (Central domain)"/>
    <property type="match status" value="1"/>
</dbReference>
<dbReference type="Pfam" id="PF00206">
    <property type="entry name" value="Lyase_1"/>
    <property type="match status" value="1"/>
</dbReference>